<protein>
    <submittedName>
        <fullName evidence="2">Uncharacterized protein</fullName>
    </submittedName>
</protein>
<feature type="chain" id="PRO_5039682330" evidence="1">
    <location>
        <begin position="23"/>
        <end position="173"/>
    </location>
</feature>
<evidence type="ECO:0000313" key="2">
    <source>
        <dbReference type="EMBL" id="KAH3691434.1"/>
    </source>
</evidence>
<keyword evidence="1" id="KW-0732">Signal</keyword>
<feature type="signal peptide" evidence="1">
    <location>
        <begin position="1"/>
        <end position="22"/>
    </location>
</feature>
<sequence length="173" mass="19210">MMTQFVLMLVSMLTLLVYHVNTVGNQSDTVTMVTQFMVTMVTVGYHIGTVVSNHWITVDNQCVTVGNYGDTVGYHVYTVLGNHGDTVDYHKHLVTMVTQLVTIVKQLVSMVIQLVTMLTLLVTMLKQLLVFQCEDGGDGEDDDDSVGTQEYDDLEAIQQAEQMGGDDTQHSTR</sequence>
<evidence type="ECO:0000313" key="3">
    <source>
        <dbReference type="Proteomes" id="UP000828390"/>
    </source>
</evidence>
<accession>A0A9D3XZX6</accession>
<organism evidence="2 3">
    <name type="scientific">Dreissena polymorpha</name>
    <name type="common">Zebra mussel</name>
    <name type="synonym">Mytilus polymorpha</name>
    <dbReference type="NCBI Taxonomy" id="45954"/>
    <lineage>
        <taxon>Eukaryota</taxon>
        <taxon>Metazoa</taxon>
        <taxon>Spiralia</taxon>
        <taxon>Lophotrochozoa</taxon>
        <taxon>Mollusca</taxon>
        <taxon>Bivalvia</taxon>
        <taxon>Autobranchia</taxon>
        <taxon>Heteroconchia</taxon>
        <taxon>Euheterodonta</taxon>
        <taxon>Imparidentia</taxon>
        <taxon>Neoheterodontei</taxon>
        <taxon>Myida</taxon>
        <taxon>Dreissenoidea</taxon>
        <taxon>Dreissenidae</taxon>
        <taxon>Dreissena</taxon>
    </lineage>
</organism>
<dbReference type="Proteomes" id="UP000828390">
    <property type="component" value="Unassembled WGS sequence"/>
</dbReference>
<keyword evidence="3" id="KW-1185">Reference proteome</keyword>
<gene>
    <name evidence="2" type="ORF">DPMN_194198</name>
</gene>
<comment type="caution">
    <text evidence="2">The sequence shown here is derived from an EMBL/GenBank/DDBJ whole genome shotgun (WGS) entry which is preliminary data.</text>
</comment>
<dbReference type="EMBL" id="JAIWYP010000036">
    <property type="protein sequence ID" value="KAH3691434.1"/>
    <property type="molecule type" value="Genomic_DNA"/>
</dbReference>
<evidence type="ECO:0000256" key="1">
    <source>
        <dbReference type="SAM" id="SignalP"/>
    </source>
</evidence>
<proteinExistence type="predicted"/>
<name>A0A9D3XZX6_DREPO</name>
<reference evidence="2" key="1">
    <citation type="journal article" date="2019" name="bioRxiv">
        <title>The Genome of the Zebra Mussel, Dreissena polymorpha: A Resource for Invasive Species Research.</title>
        <authorList>
            <person name="McCartney M.A."/>
            <person name="Auch B."/>
            <person name="Kono T."/>
            <person name="Mallez S."/>
            <person name="Zhang Y."/>
            <person name="Obille A."/>
            <person name="Becker A."/>
            <person name="Abrahante J.E."/>
            <person name="Garbe J."/>
            <person name="Badalamenti J.P."/>
            <person name="Herman A."/>
            <person name="Mangelson H."/>
            <person name="Liachko I."/>
            <person name="Sullivan S."/>
            <person name="Sone E.D."/>
            <person name="Koren S."/>
            <person name="Silverstein K.A.T."/>
            <person name="Beckman K.B."/>
            <person name="Gohl D.M."/>
        </authorList>
    </citation>
    <scope>NUCLEOTIDE SEQUENCE</scope>
    <source>
        <strain evidence="2">Duluth1</strain>
        <tissue evidence="2">Whole animal</tissue>
    </source>
</reference>
<dbReference type="AlphaFoldDB" id="A0A9D3XZX6"/>
<reference evidence="2" key="2">
    <citation type="submission" date="2020-11" db="EMBL/GenBank/DDBJ databases">
        <authorList>
            <person name="McCartney M.A."/>
            <person name="Auch B."/>
            <person name="Kono T."/>
            <person name="Mallez S."/>
            <person name="Becker A."/>
            <person name="Gohl D.M."/>
            <person name="Silverstein K.A.T."/>
            <person name="Koren S."/>
            <person name="Bechman K.B."/>
            <person name="Herman A."/>
            <person name="Abrahante J.E."/>
            <person name="Garbe J."/>
        </authorList>
    </citation>
    <scope>NUCLEOTIDE SEQUENCE</scope>
    <source>
        <strain evidence="2">Duluth1</strain>
        <tissue evidence="2">Whole animal</tissue>
    </source>
</reference>